<evidence type="ECO:0000256" key="10">
    <source>
        <dbReference type="ARBA" id="ARBA00023209"/>
    </source>
</evidence>
<dbReference type="EC" id="2.7.8.5" evidence="12"/>
<dbReference type="InterPro" id="IPR043130">
    <property type="entry name" value="CDP-OH_PTrfase_TM_dom"/>
</dbReference>
<evidence type="ECO:0000256" key="4">
    <source>
        <dbReference type="ARBA" id="ARBA00022516"/>
    </source>
</evidence>
<evidence type="ECO:0000256" key="14">
    <source>
        <dbReference type="SAM" id="Phobius"/>
    </source>
</evidence>
<keyword evidence="4" id="KW-0444">Lipid biosynthesis</keyword>
<dbReference type="Pfam" id="PF01066">
    <property type="entry name" value="CDP-OH_P_transf"/>
    <property type="match status" value="1"/>
</dbReference>
<dbReference type="InterPro" id="IPR004570">
    <property type="entry name" value="Phosphatidylglycerol_P_synth"/>
</dbReference>
<dbReference type="Gene3D" id="1.20.120.1760">
    <property type="match status" value="1"/>
</dbReference>
<keyword evidence="9 14" id="KW-0472">Membrane</keyword>
<evidence type="ECO:0000256" key="12">
    <source>
        <dbReference type="NCBIfam" id="TIGR00560"/>
    </source>
</evidence>
<feature type="transmembrane region" description="Helical" evidence="14">
    <location>
        <begin position="141"/>
        <end position="160"/>
    </location>
</feature>
<comment type="function">
    <text evidence="1">This protein catalyzes the committed step to the synthesis of the acidic phospholipids.</text>
</comment>
<accession>A0A0L6JHV0</accession>
<evidence type="ECO:0000313" key="16">
    <source>
        <dbReference type="Proteomes" id="UP000036923"/>
    </source>
</evidence>
<dbReference type="GO" id="GO:0016020">
    <property type="term" value="C:membrane"/>
    <property type="evidence" value="ECO:0007669"/>
    <property type="project" value="UniProtKB-SubCell"/>
</dbReference>
<keyword evidence="5 13" id="KW-0808">Transferase</keyword>
<dbReference type="OrthoDB" id="9796672at2"/>
<evidence type="ECO:0000256" key="2">
    <source>
        <dbReference type="ARBA" id="ARBA00004141"/>
    </source>
</evidence>
<evidence type="ECO:0000256" key="1">
    <source>
        <dbReference type="ARBA" id="ARBA00003973"/>
    </source>
</evidence>
<evidence type="ECO:0000256" key="13">
    <source>
        <dbReference type="RuleBase" id="RU003750"/>
    </source>
</evidence>
<evidence type="ECO:0000256" key="3">
    <source>
        <dbReference type="ARBA" id="ARBA00010441"/>
    </source>
</evidence>
<feature type="transmembrane region" description="Helical" evidence="14">
    <location>
        <begin position="86"/>
        <end position="105"/>
    </location>
</feature>
<dbReference type="InterPro" id="IPR000462">
    <property type="entry name" value="CDP-OH_P_trans"/>
</dbReference>
<reference evidence="16" key="1">
    <citation type="submission" date="2015-07" db="EMBL/GenBank/DDBJ databases">
        <title>Near-Complete Genome Sequence of the Cellulolytic Bacterium Bacteroides (Pseudobacteroides) cellulosolvens ATCC 35603.</title>
        <authorList>
            <person name="Dassa B."/>
            <person name="Utturkar S.M."/>
            <person name="Klingeman D.M."/>
            <person name="Hurt R.A."/>
            <person name="Keller M."/>
            <person name="Xu J."/>
            <person name="Reddy Y.H.K."/>
            <person name="Borovok I."/>
            <person name="Grinberg I.R."/>
            <person name="Lamed R."/>
            <person name="Zhivin O."/>
            <person name="Bayer E.A."/>
            <person name="Brown S.D."/>
        </authorList>
    </citation>
    <scope>NUCLEOTIDE SEQUENCE [LARGE SCALE GENOMIC DNA]</scope>
    <source>
        <strain evidence="16">DSM 2933</strain>
    </source>
</reference>
<proteinExistence type="inferred from homology"/>
<keyword evidence="10" id="KW-0594">Phospholipid biosynthesis</keyword>
<dbReference type="UniPathway" id="UPA00084">
    <property type="reaction ID" value="UER00503"/>
</dbReference>
<dbReference type="Proteomes" id="UP000036923">
    <property type="component" value="Unassembled WGS sequence"/>
</dbReference>
<organism evidence="15 16">
    <name type="scientific">Pseudobacteroides cellulosolvens ATCC 35603 = DSM 2933</name>
    <dbReference type="NCBI Taxonomy" id="398512"/>
    <lineage>
        <taxon>Bacteria</taxon>
        <taxon>Bacillati</taxon>
        <taxon>Bacillota</taxon>
        <taxon>Clostridia</taxon>
        <taxon>Eubacteriales</taxon>
        <taxon>Oscillospiraceae</taxon>
        <taxon>Pseudobacteroides</taxon>
    </lineage>
</organism>
<evidence type="ECO:0000256" key="11">
    <source>
        <dbReference type="ARBA" id="ARBA00023264"/>
    </source>
</evidence>
<comment type="similarity">
    <text evidence="3 13">Belongs to the CDP-alcohol phosphatidyltransferase class-I family.</text>
</comment>
<sequence>MNVPNILTIIRFLVVPVFCYFMIIEDYHVSVALYVFAGITDILDGQIARRYNLVTSFGKLADPVADKSMQISALVLLTLKNKIPPVFLIIVIAKELFMIAGSLILYKKANYVVSANWYGKMSTVIFFIAIILTLFDIPYNNIFVLVAVLANLFSFLMYTMEYRKIKQPIE</sequence>
<dbReference type="RefSeq" id="WP_036943985.1">
    <property type="nucleotide sequence ID" value="NZ_JQKC01000024.1"/>
</dbReference>
<evidence type="ECO:0000256" key="8">
    <source>
        <dbReference type="ARBA" id="ARBA00023098"/>
    </source>
</evidence>
<dbReference type="eggNOG" id="COG0558">
    <property type="taxonomic scope" value="Bacteria"/>
</dbReference>
<protein>
    <recommendedName>
        <fullName evidence="12">CDP-diacylglycerol--glycerol-3-phosphate 3-phosphatidyltransferase</fullName>
        <ecNumber evidence="12">2.7.8.5</ecNumber>
    </recommendedName>
</protein>
<gene>
    <name evidence="15" type="ORF">Bccel_0553</name>
</gene>
<feature type="transmembrane region" description="Helical" evidence="14">
    <location>
        <begin position="117"/>
        <end position="135"/>
    </location>
</feature>
<dbReference type="EMBL" id="LGTC01000001">
    <property type="protein sequence ID" value="KNY25293.1"/>
    <property type="molecule type" value="Genomic_DNA"/>
</dbReference>
<dbReference type="InterPro" id="IPR050324">
    <property type="entry name" value="CDP-alcohol_PTase-I"/>
</dbReference>
<dbReference type="InterPro" id="IPR048254">
    <property type="entry name" value="CDP_ALCOHOL_P_TRANSF_CS"/>
</dbReference>
<dbReference type="PANTHER" id="PTHR14269">
    <property type="entry name" value="CDP-DIACYLGLYCEROL--GLYCEROL-3-PHOSPHATE 3-PHOSPHATIDYLTRANSFERASE-RELATED"/>
    <property type="match status" value="1"/>
</dbReference>
<feature type="transmembrane region" description="Helical" evidence="14">
    <location>
        <begin position="6"/>
        <end position="24"/>
    </location>
</feature>
<evidence type="ECO:0000256" key="9">
    <source>
        <dbReference type="ARBA" id="ARBA00023136"/>
    </source>
</evidence>
<comment type="caution">
    <text evidence="15">The sequence shown here is derived from an EMBL/GenBank/DDBJ whole genome shotgun (WGS) entry which is preliminary data.</text>
</comment>
<evidence type="ECO:0000256" key="7">
    <source>
        <dbReference type="ARBA" id="ARBA00022989"/>
    </source>
</evidence>
<dbReference type="GO" id="GO:0006655">
    <property type="term" value="P:phosphatidylglycerol biosynthetic process"/>
    <property type="evidence" value="ECO:0007669"/>
    <property type="project" value="UniProtKB-UniPathway"/>
</dbReference>
<dbReference type="NCBIfam" id="TIGR00560">
    <property type="entry name" value="pgsA"/>
    <property type="match status" value="1"/>
</dbReference>
<dbReference type="AlphaFoldDB" id="A0A0L6JHV0"/>
<evidence type="ECO:0000313" key="15">
    <source>
        <dbReference type="EMBL" id="KNY25293.1"/>
    </source>
</evidence>
<dbReference type="PIRSF" id="PIRSF000847">
    <property type="entry name" value="Phos_ph_gly_syn"/>
    <property type="match status" value="1"/>
</dbReference>
<dbReference type="PROSITE" id="PS00379">
    <property type="entry name" value="CDP_ALCOHOL_P_TRANSF"/>
    <property type="match status" value="1"/>
</dbReference>
<keyword evidence="11" id="KW-1208">Phospholipid metabolism</keyword>
<dbReference type="PANTHER" id="PTHR14269:SF11">
    <property type="entry name" value="CDP-DIACYLGLYCEROL--GLYCEROL-3-PHOSPHATE 3-PHOSPHATIDYLTRANSFERASE"/>
    <property type="match status" value="1"/>
</dbReference>
<name>A0A0L6JHV0_9FIRM</name>
<keyword evidence="6 14" id="KW-0812">Transmembrane</keyword>
<keyword evidence="8" id="KW-0443">Lipid metabolism</keyword>
<keyword evidence="16" id="KW-1185">Reference proteome</keyword>
<dbReference type="STRING" id="398512.Bccel_0553"/>
<comment type="subcellular location">
    <subcellularLocation>
        <location evidence="2">Membrane</location>
        <topology evidence="2">Multi-pass membrane protein</topology>
    </subcellularLocation>
</comment>
<keyword evidence="7 14" id="KW-1133">Transmembrane helix</keyword>
<evidence type="ECO:0000256" key="6">
    <source>
        <dbReference type="ARBA" id="ARBA00022692"/>
    </source>
</evidence>
<dbReference type="GO" id="GO:0008444">
    <property type="term" value="F:CDP-diacylglycerol-glycerol-3-phosphate 3-phosphatidyltransferase activity"/>
    <property type="evidence" value="ECO:0007669"/>
    <property type="project" value="UniProtKB-UniRule"/>
</dbReference>
<dbReference type="PATRIC" id="fig|398512.5.peg.572"/>
<evidence type="ECO:0000256" key="5">
    <source>
        <dbReference type="ARBA" id="ARBA00022679"/>
    </source>
</evidence>